<gene>
    <name evidence="4" type="ORF">CMV_020368</name>
</gene>
<reference evidence="4" key="1">
    <citation type="submission" date="2020-03" db="EMBL/GenBank/DDBJ databases">
        <title>Castanea mollissima Vanexum genome sequencing.</title>
        <authorList>
            <person name="Staton M."/>
        </authorList>
    </citation>
    <scope>NUCLEOTIDE SEQUENCE</scope>
    <source>
        <tissue evidence="4">Leaf</tissue>
    </source>
</reference>
<dbReference type="GO" id="GO:0043622">
    <property type="term" value="P:cortical microtubule organization"/>
    <property type="evidence" value="ECO:0007669"/>
    <property type="project" value="InterPro"/>
</dbReference>
<dbReference type="EMBL" id="JRKL02003763">
    <property type="protein sequence ID" value="KAF3954268.1"/>
    <property type="molecule type" value="Genomic_DNA"/>
</dbReference>
<dbReference type="AlphaFoldDB" id="A0A8J4VAF1"/>
<name>A0A8J4VAF1_9ROSI</name>
<evidence type="ECO:0000313" key="4">
    <source>
        <dbReference type="EMBL" id="KAF3954268.1"/>
    </source>
</evidence>
<evidence type="ECO:0000256" key="2">
    <source>
        <dbReference type="ARBA" id="ARBA00022701"/>
    </source>
</evidence>
<organism evidence="4 5">
    <name type="scientific">Castanea mollissima</name>
    <name type="common">Chinese chestnut</name>
    <dbReference type="NCBI Taxonomy" id="60419"/>
    <lineage>
        <taxon>Eukaryota</taxon>
        <taxon>Viridiplantae</taxon>
        <taxon>Streptophyta</taxon>
        <taxon>Embryophyta</taxon>
        <taxon>Tracheophyta</taxon>
        <taxon>Spermatophyta</taxon>
        <taxon>Magnoliopsida</taxon>
        <taxon>eudicotyledons</taxon>
        <taxon>Gunneridae</taxon>
        <taxon>Pentapetalae</taxon>
        <taxon>rosids</taxon>
        <taxon>fabids</taxon>
        <taxon>Fagales</taxon>
        <taxon>Fagaceae</taxon>
        <taxon>Castanea</taxon>
    </lineage>
</organism>
<evidence type="ECO:0000256" key="1">
    <source>
        <dbReference type="ARBA" id="ARBA00009656"/>
    </source>
</evidence>
<protein>
    <submittedName>
        <fullName evidence="4">Uncharacterized protein</fullName>
    </submittedName>
</protein>
<evidence type="ECO:0000313" key="5">
    <source>
        <dbReference type="Proteomes" id="UP000737018"/>
    </source>
</evidence>
<evidence type="ECO:0000256" key="3">
    <source>
        <dbReference type="SAM" id="MobiDB-lite"/>
    </source>
</evidence>
<dbReference type="OrthoDB" id="62622at2759"/>
<feature type="region of interest" description="Disordered" evidence="3">
    <location>
        <begin position="40"/>
        <end position="73"/>
    </location>
</feature>
<feature type="compositionally biased region" description="Polar residues" evidence="3">
    <location>
        <begin position="43"/>
        <end position="71"/>
    </location>
</feature>
<sequence>MLQIWVLIKREEILLSKENKMGRGRGVNAVGGQSSLGYLFGSGETTSNAQPAQNQGPEANNGPSQKTTAAASQPIEKHIAAGVPAYLTNNYFRADGQNCGNFITDRPSTKVRSAPGGASSLGYLFGGVGD</sequence>
<dbReference type="PANTHER" id="PTHR33403">
    <property type="entry name" value="SPR1"/>
    <property type="match status" value="1"/>
</dbReference>
<dbReference type="PANTHER" id="PTHR33403:SF48">
    <property type="entry name" value="PROTEIN SPIRAL1-LIKE 1"/>
    <property type="match status" value="1"/>
</dbReference>
<dbReference type="InterPro" id="IPR039613">
    <property type="entry name" value="SPR1/2/3/4/5"/>
</dbReference>
<proteinExistence type="inferred from homology"/>
<keyword evidence="2" id="KW-0493">Microtubule</keyword>
<comment type="similarity">
    <text evidence="1">Belongs to the SPIRAL1 family.</text>
</comment>
<dbReference type="GO" id="GO:0010005">
    <property type="term" value="C:cortical microtubule, transverse to long axis"/>
    <property type="evidence" value="ECO:0007669"/>
    <property type="project" value="TreeGrafter"/>
</dbReference>
<dbReference type="Proteomes" id="UP000737018">
    <property type="component" value="Unassembled WGS sequence"/>
</dbReference>
<accession>A0A8J4VAF1</accession>
<comment type="caution">
    <text evidence="4">The sequence shown here is derived from an EMBL/GenBank/DDBJ whole genome shotgun (WGS) entry which is preliminary data.</text>
</comment>
<keyword evidence="5" id="KW-1185">Reference proteome</keyword>